<keyword evidence="5 9" id="KW-0378">Hydrolase</keyword>
<dbReference type="Gene3D" id="3.40.630.10">
    <property type="entry name" value="Zn peptidases"/>
    <property type="match status" value="2"/>
</dbReference>
<comment type="similarity">
    <text evidence="3">Belongs to the peptidase M20A family.</text>
</comment>
<evidence type="ECO:0000256" key="1">
    <source>
        <dbReference type="ARBA" id="ARBA00001941"/>
    </source>
</evidence>
<comment type="cofactor">
    <cofactor evidence="1">
        <name>Co(2+)</name>
        <dbReference type="ChEBI" id="CHEBI:48828"/>
    </cofactor>
</comment>
<sequence>MEISEKILNRISATVDGYRDEMARTLMELISIPAISPDYGYEGEYDKAERLVDVVRDWGFDRIDIYNASDSRAKNGVRPNIVAYYYGENRDAPKIWILSHLDVVPPGDLSQWTVTKPFDPVFRDGKIFGRGAEDNGQAIVSSIYAIRTLINLGIRSRRTVVLAFVSDEETGSRYGIRWLMEKHPQLFKSGDQALVPDYGVSDGSCIEVAEKSILWFRARVRGRQTHGSTPHKGLNAHRVAVDLIQRLDRVLHERYSARDELFDPPESTFEPTISMNSTRAPNIIPGDHEFTFDCRILPIYRVDDVLSDIYRIAGDVREAYRRNGYPEIEIEIMQREDAPKPTDPNSEIVQLLKKAIKILRGIDAKTIGIGGGTVAAAFRAIGMPAAVWSTIDDTAHEPNEYAKLDNIVADAKVIATLLSML</sequence>
<evidence type="ECO:0000256" key="3">
    <source>
        <dbReference type="ARBA" id="ARBA00006247"/>
    </source>
</evidence>
<dbReference type="PANTHER" id="PTHR43808">
    <property type="entry name" value="ACETYLORNITHINE DEACETYLASE"/>
    <property type="match status" value="1"/>
</dbReference>
<name>A0A7J3IAF9_9CREN</name>
<evidence type="ECO:0000256" key="2">
    <source>
        <dbReference type="ARBA" id="ARBA00001947"/>
    </source>
</evidence>
<dbReference type="InterPro" id="IPR010182">
    <property type="entry name" value="ArgE/DapE"/>
</dbReference>
<evidence type="ECO:0000256" key="7">
    <source>
        <dbReference type="ARBA" id="ARBA00023285"/>
    </source>
</evidence>
<evidence type="ECO:0000256" key="4">
    <source>
        <dbReference type="ARBA" id="ARBA00022723"/>
    </source>
</evidence>
<gene>
    <name evidence="9" type="ORF">ENT87_08840</name>
</gene>
<keyword evidence="4" id="KW-0479">Metal-binding</keyword>
<dbReference type="PANTHER" id="PTHR43808:SF32">
    <property type="entry name" value="ARGE_DAPE-RELATED DEACYLASE"/>
    <property type="match status" value="1"/>
</dbReference>
<dbReference type="SUPFAM" id="SSF55031">
    <property type="entry name" value="Bacterial exopeptidase dimerisation domain"/>
    <property type="match status" value="1"/>
</dbReference>
<organism evidence="9">
    <name type="scientific">Ignisphaera aggregans</name>
    <dbReference type="NCBI Taxonomy" id="334771"/>
    <lineage>
        <taxon>Archaea</taxon>
        <taxon>Thermoproteota</taxon>
        <taxon>Thermoprotei</taxon>
        <taxon>Desulfurococcales</taxon>
        <taxon>Desulfurococcaceae</taxon>
        <taxon>Ignisphaera</taxon>
    </lineage>
</organism>
<dbReference type="GO" id="GO:0016787">
    <property type="term" value="F:hydrolase activity"/>
    <property type="evidence" value="ECO:0007669"/>
    <property type="project" value="UniProtKB-KW"/>
</dbReference>
<dbReference type="NCBIfam" id="NF010589">
    <property type="entry name" value="PRK13983.1"/>
    <property type="match status" value="1"/>
</dbReference>
<dbReference type="NCBIfam" id="TIGR01910">
    <property type="entry name" value="DapE-ArgE"/>
    <property type="match status" value="1"/>
</dbReference>
<dbReference type="Pfam" id="PF01546">
    <property type="entry name" value="Peptidase_M20"/>
    <property type="match status" value="1"/>
</dbReference>
<keyword evidence="7" id="KW-0170">Cobalt</keyword>
<dbReference type="InterPro" id="IPR002933">
    <property type="entry name" value="Peptidase_M20"/>
</dbReference>
<dbReference type="InterPro" id="IPR011650">
    <property type="entry name" value="Peptidase_M20_dimer"/>
</dbReference>
<dbReference type="InterPro" id="IPR036264">
    <property type="entry name" value="Bact_exopeptidase_dim_dom"/>
</dbReference>
<dbReference type="InterPro" id="IPR050072">
    <property type="entry name" value="Peptidase_M20A"/>
</dbReference>
<evidence type="ECO:0000256" key="5">
    <source>
        <dbReference type="ARBA" id="ARBA00022801"/>
    </source>
</evidence>
<evidence type="ECO:0000259" key="8">
    <source>
        <dbReference type="Pfam" id="PF07687"/>
    </source>
</evidence>
<dbReference type="AlphaFoldDB" id="A0A7J3IAF9"/>
<evidence type="ECO:0000256" key="6">
    <source>
        <dbReference type="ARBA" id="ARBA00022833"/>
    </source>
</evidence>
<evidence type="ECO:0000313" key="9">
    <source>
        <dbReference type="EMBL" id="HGN37632.1"/>
    </source>
</evidence>
<dbReference type="EMBL" id="DTAI01000257">
    <property type="protein sequence ID" value="HGN37632.1"/>
    <property type="molecule type" value="Genomic_DNA"/>
</dbReference>
<dbReference type="Pfam" id="PF07687">
    <property type="entry name" value="M20_dimer"/>
    <property type="match status" value="1"/>
</dbReference>
<keyword evidence="6" id="KW-0862">Zinc</keyword>
<reference evidence="9" key="1">
    <citation type="journal article" date="2020" name="mSystems">
        <title>Genome- and Community-Level Interaction Insights into Carbon Utilization and Element Cycling Functions of Hydrothermarchaeota in Hydrothermal Sediment.</title>
        <authorList>
            <person name="Zhou Z."/>
            <person name="Liu Y."/>
            <person name="Xu W."/>
            <person name="Pan J."/>
            <person name="Luo Z.H."/>
            <person name="Li M."/>
        </authorList>
    </citation>
    <scope>NUCLEOTIDE SEQUENCE [LARGE SCALE GENOMIC DNA]</scope>
    <source>
        <strain evidence="9">SpSt-618</strain>
    </source>
</reference>
<protein>
    <submittedName>
        <fullName evidence="9">M20 family metallo-hydrolase</fullName>
    </submittedName>
</protein>
<dbReference type="Gene3D" id="3.30.70.360">
    <property type="match status" value="1"/>
</dbReference>
<dbReference type="GO" id="GO:0046872">
    <property type="term" value="F:metal ion binding"/>
    <property type="evidence" value="ECO:0007669"/>
    <property type="project" value="UniProtKB-KW"/>
</dbReference>
<dbReference type="SUPFAM" id="SSF53187">
    <property type="entry name" value="Zn-dependent exopeptidases"/>
    <property type="match status" value="1"/>
</dbReference>
<comment type="caution">
    <text evidence="9">The sequence shown here is derived from an EMBL/GenBank/DDBJ whole genome shotgun (WGS) entry which is preliminary data.</text>
</comment>
<feature type="domain" description="Peptidase M20 dimerisation" evidence="8">
    <location>
        <begin position="208"/>
        <end position="316"/>
    </location>
</feature>
<accession>A0A7J3IAF9</accession>
<comment type="cofactor">
    <cofactor evidence="2">
        <name>Zn(2+)</name>
        <dbReference type="ChEBI" id="CHEBI:29105"/>
    </cofactor>
</comment>
<proteinExistence type="inferred from homology"/>